<comment type="caution">
    <text evidence="6">The sequence shown here is derived from an EMBL/GenBank/DDBJ whole genome shotgun (WGS) entry which is preliminary data.</text>
</comment>
<feature type="region of interest" description="Disordered" evidence="4">
    <location>
        <begin position="78"/>
        <end position="204"/>
    </location>
</feature>
<organism evidence="6 7">
    <name type="scientific">Orchesella dallaii</name>
    <dbReference type="NCBI Taxonomy" id="48710"/>
    <lineage>
        <taxon>Eukaryota</taxon>
        <taxon>Metazoa</taxon>
        <taxon>Ecdysozoa</taxon>
        <taxon>Arthropoda</taxon>
        <taxon>Hexapoda</taxon>
        <taxon>Collembola</taxon>
        <taxon>Entomobryomorpha</taxon>
        <taxon>Entomobryoidea</taxon>
        <taxon>Orchesellidae</taxon>
        <taxon>Orchesellinae</taxon>
        <taxon>Orchesella</taxon>
    </lineage>
</organism>
<dbReference type="InterPro" id="IPR040168">
    <property type="entry name" value="Not2/3/5"/>
</dbReference>
<evidence type="ECO:0000313" key="7">
    <source>
        <dbReference type="Proteomes" id="UP001642540"/>
    </source>
</evidence>
<evidence type="ECO:0000313" key="6">
    <source>
        <dbReference type="EMBL" id="CAL8079682.1"/>
    </source>
</evidence>
<protein>
    <recommendedName>
        <fullName evidence="5">NOT2/NOT3/NOT5 C-terminal domain-containing protein</fullName>
    </recommendedName>
</protein>
<feature type="compositionally biased region" description="Polar residues" evidence="4">
    <location>
        <begin position="158"/>
        <end position="188"/>
    </location>
</feature>
<dbReference type="Pfam" id="PF04153">
    <property type="entry name" value="NOT2_3_5_C"/>
    <property type="match status" value="1"/>
</dbReference>
<dbReference type="PANTHER" id="PTHR23326">
    <property type="entry name" value="CCR4 NOT-RELATED"/>
    <property type="match status" value="1"/>
</dbReference>
<feature type="domain" description="NOT2/NOT3/NOT5 C-terminal" evidence="5">
    <location>
        <begin position="260"/>
        <end position="394"/>
    </location>
</feature>
<keyword evidence="2" id="KW-0805">Transcription regulation</keyword>
<reference evidence="6 7" key="1">
    <citation type="submission" date="2024-08" db="EMBL/GenBank/DDBJ databases">
        <authorList>
            <person name="Cucini C."/>
            <person name="Frati F."/>
        </authorList>
    </citation>
    <scope>NUCLEOTIDE SEQUENCE [LARGE SCALE GENOMIC DNA]</scope>
</reference>
<comment type="similarity">
    <text evidence="1">Belongs to the CNOT2/3/5 family.</text>
</comment>
<evidence type="ECO:0000256" key="2">
    <source>
        <dbReference type="ARBA" id="ARBA00023015"/>
    </source>
</evidence>
<feature type="region of interest" description="Disordered" evidence="4">
    <location>
        <begin position="1"/>
        <end position="56"/>
    </location>
</feature>
<dbReference type="InterPro" id="IPR007282">
    <property type="entry name" value="NOT2/3/5_C"/>
</dbReference>
<sequence length="411" mass="45022">MANQSMSRGSASLGGHITPTFGGSGGYPSNLGGPPLSPNRGMPQMPSGAGGMNRNAPFLRHHADRRMLGIGPMPGGMGVLGMGGQRTPTGYPGNSDHHPQILDPSEFPSLTSRNLQQGDSYHQSLPAKPYGMVKTPQSESSAFTMSSEDFPALPGTTPPSTIANETSGKATPSSNQPIEFTDQRSGQAQEKGAPKRGIITSPDGKVTNIPKSMVNDQFGMVGLLTFIRVAETDPNLVSLALGFDLTALGLNLNATDSLYPTFAGPWGEGPVRAEDVEYPVPQEYNISDQLRHGHEFVSSIREKLAPLKMNRYKDELLFYLFYTYTGDVLQILAAAELYNRDWRYHKEEKIWITRAPGVTAVEKGSNFERGTYYFFDPISWRKVAKEFHLEYDKLEERPAVPNHFIHAYLAP</sequence>
<dbReference type="Gene3D" id="2.30.30.1020">
    <property type="entry name" value="CCR4-NOT complex subunit 2/3/5, C-terminal domain"/>
    <property type="match status" value="1"/>
</dbReference>
<evidence type="ECO:0000256" key="3">
    <source>
        <dbReference type="ARBA" id="ARBA00023163"/>
    </source>
</evidence>
<dbReference type="InterPro" id="IPR038635">
    <property type="entry name" value="CCR4-NOT_su2/3/5_C_sf"/>
</dbReference>
<evidence type="ECO:0000256" key="1">
    <source>
        <dbReference type="ARBA" id="ARBA00007682"/>
    </source>
</evidence>
<keyword evidence="7" id="KW-1185">Reference proteome</keyword>
<dbReference type="EMBL" id="CAXLJM020000013">
    <property type="protein sequence ID" value="CAL8079682.1"/>
    <property type="molecule type" value="Genomic_DNA"/>
</dbReference>
<feature type="compositionally biased region" description="Polar residues" evidence="4">
    <location>
        <begin position="108"/>
        <end position="123"/>
    </location>
</feature>
<feature type="compositionally biased region" description="Polar residues" evidence="4">
    <location>
        <begin position="135"/>
        <end position="147"/>
    </location>
</feature>
<dbReference type="Proteomes" id="UP001642540">
    <property type="component" value="Unassembled WGS sequence"/>
</dbReference>
<feature type="compositionally biased region" description="Polar residues" evidence="4">
    <location>
        <begin position="1"/>
        <end position="10"/>
    </location>
</feature>
<evidence type="ECO:0000256" key="4">
    <source>
        <dbReference type="SAM" id="MobiDB-lite"/>
    </source>
</evidence>
<name>A0ABP1PZ67_9HEXA</name>
<evidence type="ECO:0000259" key="5">
    <source>
        <dbReference type="Pfam" id="PF04153"/>
    </source>
</evidence>
<gene>
    <name evidence="6" type="ORF">ODALV1_LOCUS4440</name>
</gene>
<accession>A0ABP1PZ67</accession>
<keyword evidence="3" id="KW-0804">Transcription</keyword>
<proteinExistence type="inferred from homology"/>